<organismHost>
    <name type="scientific">Lepidoptera</name>
    <name type="common">moths &amp; butterflies</name>
    <dbReference type="NCBI Taxonomy" id="7088"/>
</organismHost>
<dbReference type="EMBL" id="AY327402">
    <property type="protein sequence ID" value="AAQ91675.1"/>
    <property type="molecule type" value="Genomic_DNA"/>
</dbReference>
<reference evidence="1 2" key="5">
    <citation type="journal article" date="2005" name="J. Gen. Virol.">
        <title>Gene organization and sequencing of the Choristoneura fumiferana defective nucleopolyhedrovirus genome.</title>
        <authorList>
            <person name="Lauzon H.A."/>
            <person name="Jamieson P.B."/>
            <person name="Krell P.J."/>
            <person name="Arif B.M."/>
        </authorList>
    </citation>
    <scope>NUCLEOTIDE SEQUENCE [LARGE SCALE GENOMIC DNA]</scope>
</reference>
<dbReference type="Pfam" id="PF07138">
    <property type="entry name" value="AcMNPV_AC11"/>
    <property type="match status" value="1"/>
</dbReference>
<reference evidence="2" key="3">
    <citation type="journal article" date="1999" name="J. Gen. Virol.">
        <title>Molecular analysis of the p48 gene of Choristoneura fumiferana multicapsid nucleopolyhedroviruses CfMNPV and CfDEFNPV.</title>
        <authorList>
            <person name="Li X."/>
            <person name="Lauzon H.A."/>
            <person name="Sohi S.S."/>
            <person name="Palli S.R."/>
            <person name="Retnakaran A."/>
            <person name="Arif B.M."/>
        </authorList>
    </citation>
    <scope>NUCLEOTIDE SEQUENCE [LARGE SCALE GENOMIC DNA]</scope>
</reference>
<dbReference type="OrthoDB" id="5383at10239"/>
<dbReference type="KEGG" id="vg:2943773"/>
<organism evidence="1 2">
    <name type="scientific">Choristoneura fumiferana defective polyhedrosis virus</name>
    <name type="common">Cfdef</name>
    <dbReference type="NCBI Taxonomy" id="74660"/>
    <lineage>
        <taxon>Viruses</taxon>
        <taxon>Viruses incertae sedis</taxon>
        <taxon>Naldaviricetes</taxon>
        <taxon>Lefavirales</taxon>
        <taxon>Baculoviridae</taxon>
        <taxon>Alphabaculovirus</taxon>
        <taxon>Alphabaculovirus alterchofumiferanae</taxon>
    </lineage>
</organism>
<dbReference type="RefSeq" id="NP_932618.1">
    <property type="nucleotide sequence ID" value="NC_005137.2"/>
</dbReference>
<dbReference type="GeneID" id="2943773"/>
<evidence type="ECO:0000313" key="1">
    <source>
        <dbReference type="EMBL" id="AAQ91675.1"/>
    </source>
</evidence>
<reference evidence="2" key="2">
    <citation type="journal article" date="1996" name="Virus Genes">
        <title>The putative LEF-1 proteins from two distinct Choristoneura fumiferana multiple nucleopolyhedroviruses share domain homology to eukaryotic primases.</title>
        <authorList>
            <person name="Barrett J.W."/>
            <person name="Lauzon H.A."/>
            <person name="Mercuri P.S."/>
            <person name="Krell P.J."/>
            <person name="Sohi S.S."/>
            <person name="Arif B.M."/>
        </authorList>
    </citation>
    <scope>NUCLEOTIDE SEQUENCE [LARGE SCALE GENOMIC DNA]</scope>
</reference>
<dbReference type="Proteomes" id="UP000202937">
    <property type="component" value="Segment"/>
</dbReference>
<sequence length="328" mass="38485">MSLCSQLLVYAYYGEYNMPHERYSESYHLYRIVNEYLINSYANETSCVRRDIETARRLNRGELSFDDARRQLNLEEIAKRLATWYHTGEMKSFCSEIQSVLAEINCHAPLETRGASRVQAFFALDSLEFPPNMTDSLQVLMGRFMHFVRGYALTHVANVFDPTIKLDGWWYNKFCVLTYMYRIIRGTVPAELITRLQNVVTKYIKPEYDESNNALAMGDVYGRFCGIGKDHFAQHKMRSVYIFFQYMRGEVTYADERFPCFSVIKDFGRQCKETYKDIQLQVDILHSHAMTDKQKNALFDLLCCNNASDIDVDCYDYIVKKFYNIAVY</sequence>
<proteinExistence type="predicted"/>
<protein>
    <submittedName>
        <fullName evidence="1">Uncharacterized protein</fullName>
    </submittedName>
</protein>
<name>Q6VTX9_NPVCD</name>
<dbReference type="InterPro" id="IPR009815">
    <property type="entry name" value="AcMNPV_AC11"/>
</dbReference>
<reference evidence="2" key="1">
    <citation type="journal article" date="1995" name="J. Gen. Virol.">
        <title>Characterization, sequencing and phylogeny of the ecdysteroid UDP-glucosyltransferase gene from two distinct nuclear polyhedrosis viruses isolated from Choristoneura fumiferana.</title>
        <authorList>
            <person name="Barrett J.W."/>
            <person name="Krell P.J."/>
            <person name="Arif B.M."/>
        </authorList>
    </citation>
    <scope>NUCLEOTIDE SEQUENCE [LARGE SCALE GENOMIC DNA]</scope>
</reference>
<accession>Q6VTX9</accession>
<reference evidence="1 2" key="4">
    <citation type="journal article" date="2000" name="Virology">
        <title>Characterization of an overexpressed spindle protein during a baculovirus infection.</title>
        <authorList>
            <person name="Li X."/>
            <person name="Barrett J."/>
            <person name="Pang A."/>
            <person name="Klose R.J."/>
            <person name="Krell P.J."/>
            <person name="Arif B.M."/>
        </authorList>
    </citation>
    <scope>NUCLEOTIDE SEQUENCE [LARGE SCALE GENOMIC DNA]</scope>
</reference>
<evidence type="ECO:0000313" key="2">
    <source>
        <dbReference type="Proteomes" id="UP000202937"/>
    </source>
</evidence>
<keyword evidence="2" id="KW-1185">Reference proteome</keyword>